<keyword evidence="1" id="KW-0812">Transmembrane</keyword>
<evidence type="ECO:0000313" key="3">
    <source>
        <dbReference type="Proteomes" id="UP000572528"/>
    </source>
</evidence>
<dbReference type="Proteomes" id="UP000572528">
    <property type="component" value="Unassembled WGS sequence"/>
</dbReference>
<name>A0A853EN21_9ACTO</name>
<keyword evidence="1" id="KW-1133">Transmembrane helix</keyword>
<dbReference type="AlphaFoldDB" id="A0A853EN21"/>
<dbReference type="RefSeq" id="WP_179900463.1">
    <property type="nucleotide sequence ID" value="NZ_JACBXV010000071.1"/>
</dbReference>
<keyword evidence="1" id="KW-0472">Membrane</keyword>
<protein>
    <recommendedName>
        <fullName evidence="4">Transposase</fullName>
    </recommendedName>
</protein>
<evidence type="ECO:0000313" key="2">
    <source>
        <dbReference type="EMBL" id="NYS69166.1"/>
    </source>
</evidence>
<comment type="caution">
    <text evidence="2">The sequence shown here is derived from an EMBL/GenBank/DDBJ whole genome shotgun (WGS) entry which is preliminary data.</text>
</comment>
<organism evidence="2 3">
    <name type="scientific">Actinomyces bowdenii</name>
    <dbReference type="NCBI Taxonomy" id="131109"/>
    <lineage>
        <taxon>Bacteria</taxon>
        <taxon>Bacillati</taxon>
        <taxon>Actinomycetota</taxon>
        <taxon>Actinomycetes</taxon>
        <taxon>Actinomycetales</taxon>
        <taxon>Actinomycetaceae</taxon>
        <taxon>Actinomyces</taxon>
    </lineage>
</organism>
<evidence type="ECO:0008006" key="4">
    <source>
        <dbReference type="Google" id="ProtNLM"/>
    </source>
</evidence>
<sequence>MSRLQIAGWVLVALIALAALISIHPPLTLQPFIAQLIAMRSFMAVGWGILGLHGIRRAKSPHTTRSAPREQCPADLVKRNFSAFRPNELWVADITYVRTFSGGSMWLS</sequence>
<dbReference type="EMBL" id="JACBXV010000071">
    <property type="protein sequence ID" value="NYS69166.1"/>
    <property type="molecule type" value="Genomic_DNA"/>
</dbReference>
<proteinExistence type="predicted"/>
<evidence type="ECO:0000256" key="1">
    <source>
        <dbReference type="SAM" id="Phobius"/>
    </source>
</evidence>
<feature type="transmembrane region" description="Helical" evidence="1">
    <location>
        <begin position="32"/>
        <end position="55"/>
    </location>
</feature>
<reference evidence="2 3" key="1">
    <citation type="submission" date="2020-07" db="EMBL/GenBank/DDBJ databases">
        <title>MOT database genomes.</title>
        <authorList>
            <person name="Joseph S."/>
            <person name="Aduse-Opoku J."/>
            <person name="Hashim A."/>
            <person name="Wade W."/>
            <person name="Curtis M."/>
        </authorList>
    </citation>
    <scope>NUCLEOTIDE SEQUENCE [LARGE SCALE GENOMIC DNA]</scope>
    <source>
        <strain evidence="2 3">WMus004</strain>
    </source>
</reference>
<accession>A0A853EN21</accession>
<gene>
    <name evidence="2" type="ORF">HZZ05_06475</name>
</gene>